<keyword evidence="4" id="KW-1185">Reference proteome</keyword>
<dbReference type="PANTHER" id="PTHR33434:SF8">
    <property type="entry name" value="DEGV DOMAIN-CONTAINING PROTEIN SPR1019"/>
    <property type="match status" value="1"/>
</dbReference>
<organism evidence="3 4">
    <name type="scientific">Bacillus yapensis</name>
    <dbReference type="NCBI Taxonomy" id="2492960"/>
    <lineage>
        <taxon>Bacteria</taxon>
        <taxon>Bacillati</taxon>
        <taxon>Bacillota</taxon>
        <taxon>Bacilli</taxon>
        <taxon>Bacillales</taxon>
        <taxon>Bacillaceae</taxon>
        <taxon>Bacillus</taxon>
    </lineage>
</organism>
<dbReference type="SUPFAM" id="SSF82549">
    <property type="entry name" value="DAK1/DegV-like"/>
    <property type="match status" value="1"/>
</dbReference>
<comment type="caution">
    <text evidence="3">The sequence shown here is derived from an EMBL/GenBank/DDBJ whole genome shotgun (WGS) entry which is preliminary data.</text>
</comment>
<dbReference type="PROSITE" id="PS51482">
    <property type="entry name" value="DEGV"/>
    <property type="match status" value="1"/>
</dbReference>
<dbReference type="OrthoDB" id="5429275at2"/>
<gene>
    <name evidence="3" type="ORF">EKG37_15770</name>
</gene>
<dbReference type="Pfam" id="PF02645">
    <property type="entry name" value="DegV"/>
    <property type="match status" value="1"/>
</dbReference>
<keyword evidence="2" id="KW-0446">Lipid-binding</keyword>
<dbReference type="Gene3D" id="3.30.1180.10">
    <property type="match status" value="1"/>
</dbReference>
<dbReference type="Proteomes" id="UP000271374">
    <property type="component" value="Unassembled WGS sequence"/>
</dbReference>
<dbReference type="AlphaFoldDB" id="A0A3S0KL96"/>
<sequence>MIKIITDSSSDLPEELVTKYDISVVPLTVTIDGQDYHEKIDLKPREFFAKMFATDQLPKTSQPSPAAFAKAFSSFDSETEVLCITISSGLSGTYQSASMGKELSGNANVTVFDSLAGSLGHGLQLIRAAELAEAGHSMDEIVANLVEFRENMNILVLLDTLENIVKGGRLSKFQGSLAKILNIKVILERVDGGKVEILEKVRGKKKFQKRVLEIIAERGSDFSSTTFGITHTGNEDEAEALKQELIRLFQPKEVIVNYMGATMGTYAGRDGMIVSF</sequence>
<evidence type="ECO:0000313" key="3">
    <source>
        <dbReference type="EMBL" id="RTR29189.1"/>
    </source>
</evidence>
<dbReference type="RefSeq" id="WP_126409753.1">
    <property type="nucleotide sequence ID" value="NZ_RXNT01000013.1"/>
</dbReference>
<dbReference type="NCBIfam" id="TIGR00762">
    <property type="entry name" value="DegV"/>
    <property type="match status" value="1"/>
</dbReference>
<dbReference type="InterPro" id="IPR003797">
    <property type="entry name" value="DegV"/>
</dbReference>
<evidence type="ECO:0000313" key="4">
    <source>
        <dbReference type="Proteomes" id="UP000271374"/>
    </source>
</evidence>
<dbReference type="EMBL" id="RXNT01000013">
    <property type="protein sequence ID" value="RTR29189.1"/>
    <property type="molecule type" value="Genomic_DNA"/>
</dbReference>
<comment type="function">
    <text evidence="1">May bind long-chain fatty acids, such as palmitate, and may play a role in lipid transport or fatty acid metabolism.</text>
</comment>
<accession>A0A3S0KL96</accession>
<dbReference type="GO" id="GO:0008289">
    <property type="term" value="F:lipid binding"/>
    <property type="evidence" value="ECO:0007669"/>
    <property type="project" value="UniProtKB-KW"/>
</dbReference>
<dbReference type="PANTHER" id="PTHR33434">
    <property type="entry name" value="DEGV DOMAIN-CONTAINING PROTEIN DR_1986-RELATED"/>
    <property type="match status" value="1"/>
</dbReference>
<evidence type="ECO:0000256" key="2">
    <source>
        <dbReference type="ARBA" id="ARBA00023121"/>
    </source>
</evidence>
<dbReference type="Gene3D" id="3.40.50.10170">
    <property type="match status" value="1"/>
</dbReference>
<reference evidence="3 4" key="1">
    <citation type="submission" date="2018-12" db="EMBL/GenBank/DDBJ databases">
        <title>Bacillus yapensis draft genome sequence.</title>
        <authorList>
            <person name="Yu L."/>
            <person name="Xu X."/>
            <person name="Tang X."/>
        </authorList>
    </citation>
    <scope>NUCLEOTIDE SEQUENCE [LARGE SCALE GENOMIC DNA]</scope>
    <source>
        <strain evidence="3 4">XXST-01</strain>
    </source>
</reference>
<proteinExistence type="predicted"/>
<dbReference type="InterPro" id="IPR043168">
    <property type="entry name" value="DegV_C"/>
</dbReference>
<dbReference type="InterPro" id="IPR050270">
    <property type="entry name" value="DegV_domain_contain"/>
</dbReference>
<name>A0A3S0KL96_9BACI</name>
<evidence type="ECO:0000256" key="1">
    <source>
        <dbReference type="ARBA" id="ARBA00003238"/>
    </source>
</evidence>
<protein>
    <submittedName>
        <fullName evidence="3">DegV family protein</fullName>
    </submittedName>
</protein>